<keyword evidence="1" id="KW-0812">Transmembrane</keyword>
<evidence type="ECO:0000256" key="1">
    <source>
        <dbReference type="SAM" id="Phobius"/>
    </source>
</evidence>
<dbReference type="AlphaFoldDB" id="A0A8S4QIY7"/>
<organism evidence="2 3">
    <name type="scientific">Pararge aegeria aegeria</name>
    <dbReference type="NCBI Taxonomy" id="348720"/>
    <lineage>
        <taxon>Eukaryota</taxon>
        <taxon>Metazoa</taxon>
        <taxon>Ecdysozoa</taxon>
        <taxon>Arthropoda</taxon>
        <taxon>Hexapoda</taxon>
        <taxon>Insecta</taxon>
        <taxon>Pterygota</taxon>
        <taxon>Neoptera</taxon>
        <taxon>Endopterygota</taxon>
        <taxon>Lepidoptera</taxon>
        <taxon>Glossata</taxon>
        <taxon>Ditrysia</taxon>
        <taxon>Papilionoidea</taxon>
        <taxon>Nymphalidae</taxon>
        <taxon>Satyrinae</taxon>
        <taxon>Satyrini</taxon>
        <taxon>Parargina</taxon>
        <taxon>Pararge</taxon>
    </lineage>
</organism>
<keyword evidence="1" id="KW-0472">Membrane</keyword>
<keyword evidence="3" id="KW-1185">Reference proteome</keyword>
<evidence type="ECO:0000313" key="2">
    <source>
        <dbReference type="EMBL" id="CAH2211692.1"/>
    </source>
</evidence>
<gene>
    <name evidence="2" type="primary">jg23007</name>
    <name evidence="2" type="ORF">PAEG_LOCUS3403</name>
</gene>
<evidence type="ECO:0000313" key="3">
    <source>
        <dbReference type="Proteomes" id="UP000838756"/>
    </source>
</evidence>
<dbReference type="Proteomes" id="UP000838756">
    <property type="component" value="Unassembled WGS sequence"/>
</dbReference>
<sequence>MECVYAQNPNSVPNGAAPDERKGNVTYGIDDNPSWYLCIFLALQHYLTMIGAIVAIPF</sequence>
<comment type="caution">
    <text evidence="2">The sequence shown here is derived from an EMBL/GenBank/DDBJ whole genome shotgun (WGS) entry which is preliminary data.</text>
</comment>
<feature type="non-terminal residue" evidence="2">
    <location>
        <position position="58"/>
    </location>
</feature>
<feature type="transmembrane region" description="Helical" evidence="1">
    <location>
        <begin position="34"/>
        <end position="56"/>
    </location>
</feature>
<accession>A0A8S4QIY7</accession>
<name>A0A8S4QIY7_9NEOP</name>
<reference evidence="2" key="1">
    <citation type="submission" date="2022-03" db="EMBL/GenBank/DDBJ databases">
        <authorList>
            <person name="Lindestad O."/>
        </authorList>
    </citation>
    <scope>NUCLEOTIDE SEQUENCE</scope>
</reference>
<proteinExistence type="predicted"/>
<protein>
    <submittedName>
        <fullName evidence="2">Jg23007 protein</fullName>
    </submittedName>
</protein>
<dbReference type="OrthoDB" id="7484963at2759"/>
<keyword evidence="1" id="KW-1133">Transmembrane helix</keyword>
<dbReference type="EMBL" id="CAKXAJ010010909">
    <property type="protein sequence ID" value="CAH2211692.1"/>
    <property type="molecule type" value="Genomic_DNA"/>
</dbReference>